<proteinExistence type="predicted"/>
<dbReference type="OrthoDB" id="3022400at2759"/>
<protein>
    <recommendedName>
        <fullName evidence="3">F-box domain-containing protein</fullName>
    </recommendedName>
</protein>
<organism evidence="1 2">
    <name type="scientific">Armillaria ostoyae</name>
    <name type="common">Armillaria root rot fungus</name>
    <dbReference type="NCBI Taxonomy" id="47428"/>
    <lineage>
        <taxon>Eukaryota</taxon>
        <taxon>Fungi</taxon>
        <taxon>Dikarya</taxon>
        <taxon>Basidiomycota</taxon>
        <taxon>Agaricomycotina</taxon>
        <taxon>Agaricomycetes</taxon>
        <taxon>Agaricomycetidae</taxon>
        <taxon>Agaricales</taxon>
        <taxon>Marasmiineae</taxon>
        <taxon>Physalacriaceae</taxon>
        <taxon>Armillaria</taxon>
    </lineage>
</organism>
<dbReference type="Proteomes" id="UP000219338">
    <property type="component" value="Unassembled WGS sequence"/>
</dbReference>
<dbReference type="STRING" id="47428.A0A284RH96"/>
<accession>A0A284RH96</accession>
<evidence type="ECO:0000313" key="1">
    <source>
        <dbReference type="EMBL" id="SJL08124.1"/>
    </source>
</evidence>
<evidence type="ECO:0008006" key="3">
    <source>
        <dbReference type="Google" id="ProtNLM"/>
    </source>
</evidence>
<gene>
    <name evidence="1" type="ORF">ARMOST_11487</name>
</gene>
<reference evidence="2" key="1">
    <citation type="journal article" date="2017" name="Nat. Ecol. Evol.">
        <title>Genome expansion and lineage-specific genetic innovations in the forest pathogenic fungi Armillaria.</title>
        <authorList>
            <person name="Sipos G."/>
            <person name="Prasanna A.N."/>
            <person name="Walter M.C."/>
            <person name="O'Connor E."/>
            <person name="Balint B."/>
            <person name="Krizsan K."/>
            <person name="Kiss B."/>
            <person name="Hess J."/>
            <person name="Varga T."/>
            <person name="Slot J."/>
            <person name="Riley R."/>
            <person name="Boka B."/>
            <person name="Rigling D."/>
            <person name="Barry K."/>
            <person name="Lee J."/>
            <person name="Mihaltcheva S."/>
            <person name="LaButti K."/>
            <person name="Lipzen A."/>
            <person name="Waldron R."/>
            <person name="Moloney N.M."/>
            <person name="Sperisen C."/>
            <person name="Kredics L."/>
            <person name="Vagvoelgyi C."/>
            <person name="Patrignani A."/>
            <person name="Fitzpatrick D."/>
            <person name="Nagy I."/>
            <person name="Doyle S."/>
            <person name="Anderson J.B."/>
            <person name="Grigoriev I.V."/>
            <person name="Gueldener U."/>
            <person name="Muensterkoetter M."/>
            <person name="Nagy L.G."/>
        </authorList>
    </citation>
    <scope>NUCLEOTIDE SEQUENCE [LARGE SCALE GENOMIC DNA]</scope>
    <source>
        <strain evidence="2">C18/9</strain>
    </source>
</reference>
<evidence type="ECO:0000313" key="2">
    <source>
        <dbReference type="Proteomes" id="UP000219338"/>
    </source>
</evidence>
<keyword evidence="2" id="KW-1185">Reference proteome</keyword>
<dbReference type="AlphaFoldDB" id="A0A284RH96"/>
<name>A0A284RH96_ARMOS</name>
<dbReference type="EMBL" id="FUEG01000009">
    <property type="protein sequence ID" value="SJL08124.1"/>
    <property type="molecule type" value="Genomic_DNA"/>
</dbReference>
<sequence length="531" mass="60345">MYSESEFLCGLSDSNGAFSTSRDPDFISNRTQVIALLRSGESSLTVDPSPLHESARHLEIRTLELENLIVRLQAEKQQIRSCLNAQRSLMAPVRRIPVDVLLHIFKLVCMNERSTLLPQGPPWALGQVCCWWRNIVTTSPILWSSIRGGLKYLTSRTPEILQRALELSYECPLHLELDLYGNGSYDETFVRQIVALIVHNSSRWESVNFTWTPRILPLFSGVYGRLPLLRSLRATFQNVWSIVQGPLYPFFSVAPSLAEMKTSGLALQSFPVPVSQLKSFHGCFSDVREVHDLLGQIPGLLNFGITNVVLVPDKNNSPPIFHEHIRTITCRGDVLKCLGSATFPALEEIDGEEHDWTDEAVDITDRITQRSCCSIRTFRAGVIYPFARLFTLSSIKLSLTALTLFVDKGRWDMTDHVGLFNALAVNVTSHCLLPFLRELTLKDSDRCAWYGPPFFCPEFFRMVQSRWIHPAPAVRLERLTLVVKRHEYVDLKPRDVRLAPLWVLQQEGLAVRVMELTSENWVWGQQQQGQS</sequence>